<accession>A0A067PW26</accession>
<dbReference type="Pfam" id="PF00171">
    <property type="entry name" value="Aldedh"/>
    <property type="match status" value="1"/>
</dbReference>
<dbReference type="InterPro" id="IPR015590">
    <property type="entry name" value="Aldehyde_DH_dom"/>
</dbReference>
<dbReference type="Gene3D" id="3.40.309.10">
    <property type="entry name" value="Aldehyde Dehydrogenase, Chain A, domain 2"/>
    <property type="match status" value="1"/>
</dbReference>
<dbReference type="FunFam" id="3.40.309.10:FF:000009">
    <property type="entry name" value="Aldehyde dehydrogenase A"/>
    <property type="match status" value="1"/>
</dbReference>
<evidence type="ECO:0000256" key="4">
    <source>
        <dbReference type="RuleBase" id="RU003345"/>
    </source>
</evidence>
<dbReference type="InterPro" id="IPR016162">
    <property type="entry name" value="Ald_DH_N"/>
</dbReference>
<dbReference type="GO" id="GO:0016620">
    <property type="term" value="F:oxidoreductase activity, acting on the aldehyde or oxo group of donors, NAD or NADP as acceptor"/>
    <property type="evidence" value="ECO:0007669"/>
    <property type="project" value="InterPro"/>
</dbReference>
<dbReference type="InParanoid" id="A0A067PW26"/>
<dbReference type="PANTHER" id="PTHR11699">
    <property type="entry name" value="ALDEHYDE DEHYDROGENASE-RELATED"/>
    <property type="match status" value="1"/>
</dbReference>
<dbReference type="InterPro" id="IPR016163">
    <property type="entry name" value="Ald_DH_C"/>
</dbReference>
<reference evidence="7" key="1">
    <citation type="journal article" date="2014" name="Proc. Natl. Acad. Sci. U.S.A.">
        <title>Extensive sampling of basidiomycete genomes demonstrates inadequacy of the white-rot/brown-rot paradigm for wood decay fungi.</title>
        <authorList>
            <person name="Riley R."/>
            <person name="Salamov A.A."/>
            <person name="Brown D.W."/>
            <person name="Nagy L.G."/>
            <person name="Floudas D."/>
            <person name="Held B.W."/>
            <person name="Levasseur A."/>
            <person name="Lombard V."/>
            <person name="Morin E."/>
            <person name="Otillar R."/>
            <person name="Lindquist E.A."/>
            <person name="Sun H."/>
            <person name="LaButti K.M."/>
            <person name="Schmutz J."/>
            <person name="Jabbour D."/>
            <person name="Luo H."/>
            <person name="Baker S.E."/>
            <person name="Pisabarro A.G."/>
            <person name="Walton J.D."/>
            <person name="Blanchette R.A."/>
            <person name="Henrissat B."/>
            <person name="Martin F."/>
            <person name="Cullen D."/>
            <person name="Hibbett D.S."/>
            <person name="Grigoriev I.V."/>
        </authorList>
    </citation>
    <scope>NUCLEOTIDE SEQUENCE [LARGE SCALE GENOMIC DNA]</scope>
    <source>
        <strain evidence="7">MUCL 33604</strain>
    </source>
</reference>
<comment type="similarity">
    <text evidence="1 4">Belongs to the aldehyde dehydrogenase family.</text>
</comment>
<evidence type="ECO:0000313" key="6">
    <source>
        <dbReference type="EMBL" id="KDQ59023.1"/>
    </source>
</evidence>
<keyword evidence="2 4" id="KW-0560">Oxidoreductase</keyword>
<dbReference type="STRING" id="933084.A0A067PW26"/>
<proteinExistence type="inferred from homology"/>
<dbReference type="EMBL" id="KL197716">
    <property type="protein sequence ID" value="KDQ59023.1"/>
    <property type="molecule type" value="Genomic_DNA"/>
</dbReference>
<dbReference type="InterPro" id="IPR029510">
    <property type="entry name" value="Ald_DH_CS_GLU"/>
</dbReference>
<dbReference type="SUPFAM" id="SSF53720">
    <property type="entry name" value="ALDH-like"/>
    <property type="match status" value="1"/>
</dbReference>
<dbReference type="PROSITE" id="PS00687">
    <property type="entry name" value="ALDEHYDE_DEHYDR_GLU"/>
    <property type="match status" value="1"/>
</dbReference>
<evidence type="ECO:0000256" key="1">
    <source>
        <dbReference type="ARBA" id="ARBA00009986"/>
    </source>
</evidence>
<dbReference type="InterPro" id="IPR044086">
    <property type="entry name" value="LUC3-like"/>
</dbReference>
<dbReference type="InterPro" id="IPR016161">
    <property type="entry name" value="Ald_DH/histidinol_DH"/>
</dbReference>
<evidence type="ECO:0000256" key="2">
    <source>
        <dbReference type="ARBA" id="ARBA00023002"/>
    </source>
</evidence>
<feature type="domain" description="Aldehyde dehydrogenase" evidence="5">
    <location>
        <begin position="27"/>
        <end position="476"/>
    </location>
</feature>
<feature type="active site" evidence="3">
    <location>
        <position position="254"/>
    </location>
</feature>
<evidence type="ECO:0000256" key="3">
    <source>
        <dbReference type="PROSITE-ProRule" id="PRU10007"/>
    </source>
</evidence>
<sequence>MTTDAPFKAVSFDSDFTHIINGRKVSSQSTREVINPANKTVIATVPVATREQLDQAIDAAEKAFPAWAATPVAERQAAVQKLGKLLGQFKSEFAALLTKEQGKPINTHSGWELGGSEAWFYGISLQSLPDEVVADTDERTIVTRHMPLGVCAGIVPWNFPVLLMVWKIAPALVAGNTMVVKPSPYTPLCNLKFVELAQQVLPPGVLSVLSGDDNLGPWVTSHPKIAKIAFTGSTATGKLVMQSASKGIKRVTLELGGNDPAIVLPDVDPKAVAPELFWAMFNNAGQLCAAAKRIYIHEDIYDAVRDELVKFGKTIKVGDGSDPNTDLGPIQNKMQYEKVKGFFADCKAQGLKFALGGEIDESAPGYFVPPTLVDNPPEDSRIVVEEPFGPIVPLLKWKDEADVIRRANNTDYGLSATLWAKDTEKAEKIGHQLDVGSVWINDFVNLHPEAPFGGHKMSGLGVENSKFGLAAYTNTQVSYRNKKDKY</sequence>
<dbReference type="OrthoDB" id="310895at2759"/>
<dbReference type="HOGENOM" id="CLU_005391_0_0_1"/>
<organism evidence="6 7">
    <name type="scientific">Jaapia argillacea MUCL 33604</name>
    <dbReference type="NCBI Taxonomy" id="933084"/>
    <lineage>
        <taxon>Eukaryota</taxon>
        <taxon>Fungi</taxon>
        <taxon>Dikarya</taxon>
        <taxon>Basidiomycota</taxon>
        <taxon>Agaricomycotina</taxon>
        <taxon>Agaricomycetes</taxon>
        <taxon>Agaricomycetidae</taxon>
        <taxon>Jaapiales</taxon>
        <taxon>Jaapiaceae</taxon>
        <taxon>Jaapia</taxon>
    </lineage>
</organism>
<protein>
    <recommendedName>
        <fullName evidence="5">Aldehyde dehydrogenase domain-containing protein</fullName>
    </recommendedName>
</protein>
<dbReference type="Gene3D" id="3.40.605.10">
    <property type="entry name" value="Aldehyde Dehydrogenase, Chain A, domain 1"/>
    <property type="match status" value="1"/>
</dbReference>
<name>A0A067PW26_9AGAM</name>
<dbReference type="Proteomes" id="UP000027265">
    <property type="component" value="Unassembled WGS sequence"/>
</dbReference>
<keyword evidence="7" id="KW-1185">Reference proteome</keyword>
<dbReference type="CDD" id="cd07106">
    <property type="entry name" value="ALDH_AldA-AAD23400"/>
    <property type="match status" value="1"/>
</dbReference>
<evidence type="ECO:0000313" key="7">
    <source>
        <dbReference type="Proteomes" id="UP000027265"/>
    </source>
</evidence>
<gene>
    <name evidence="6" type="ORF">JAAARDRAFT_57002</name>
</gene>
<evidence type="ECO:0000259" key="5">
    <source>
        <dbReference type="Pfam" id="PF00171"/>
    </source>
</evidence>
<dbReference type="FunFam" id="3.40.605.10:FF:000007">
    <property type="entry name" value="NAD/NADP-dependent betaine aldehyde dehydrogenase"/>
    <property type="match status" value="1"/>
</dbReference>
<dbReference type="AlphaFoldDB" id="A0A067PW26"/>